<protein>
    <submittedName>
        <fullName evidence="2">Uncharacterized protein</fullName>
    </submittedName>
</protein>
<comment type="caution">
    <text evidence="2">The sequence shown here is derived from an EMBL/GenBank/DDBJ whole genome shotgun (WGS) entry which is preliminary data.</text>
</comment>
<dbReference type="EMBL" id="ARYC01000202">
    <property type="protein sequence ID" value="KEJ83141.1"/>
    <property type="molecule type" value="Genomic_DNA"/>
</dbReference>
<gene>
    <name evidence="2" type="ORF">OXYTRIMIC_088</name>
</gene>
<name>A0A073I118_9SPIT</name>
<evidence type="ECO:0000313" key="3">
    <source>
        <dbReference type="Proteomes" id="UP000053232"/>
    </source>
</evidence>
<proteinExistence type="predicted"/>
<dbReference type="AlphaFoldDB" id="A0A073I118"/>
<organism evidence="2 3">
    <name type="scientific">Oxytricha trifallax</name>
    <dbReference type="NCBI Taxonomy" id="1172189"/>
    <lineage>
        <taxon>Eukaryota</taxon>
        <taxon>Sar</taxon>
        <taxon>Alveolata</taxon>
        <taxon>Ciliophora</taxon>
        <taxon>Intramacronucleata</taxon>
        <taxon>Spirotrichea</taxon>
        <taxon>Stichotrichia</taxon>
        <taxon>Sporadotrichida</taxon>
        <taxon>Oxytrichidae</taxon>
        <taxon>Oxytrichinae</taxon>
        <taxon>Oxytricha</taxon>
    </lineage>
</organism>
<reference evidence="3" key="1">
    <citation type="journal article" date="2014" name="Cell">
        <title>The Architecture of a Scrambled Genome Reveals Massive Levels of Genomic Rearrangement during Development.</title>
        <authorList>
            <person name="Chen X."/>
            <person name="Bracht J.R."/>
            <person name="Goldman A.D."/>
            <person name="Dolzhenko E."/>
            <person name="Clay D.M."/>
            <person name="Swart E.C."/>
            <person name="Perlman D.H."/>
            <person name="Doak T.G."/>
            <person name="Stuart A."/>
            <person name="Amemiya C.T."/>
            <person name="Sebra R.P."/>
            <person name="Landweber L.F."/>
        </authorList>
    </citation>
    <scope>NUCLEOTIDE SEQUENCE [LARGE SCALE GENOMIC DNA]</scope>
    <source>
        <strain evidence="3">JRB310</strain>
    </source>
</reference>
<dbReference type="Proteomes" id="UP000053232">
    <property type="component" value="Unassembled WGS sequence"/>
</dbReference>
<accession>A0A073I118</accession>
<evidence type="ECO:0000313" key="2">
    <source>
        <dbReference type="EMBL" id="KEJ83141.1"/>
    </source>
</evidence>
<evidence type="ECO:0000256" key="1">
    <source>
        <dbReference type="SAM" id="MobiDB-lite"/>
    </source>
</evidence>
<feature type="region of interest" description="Disordered" evidence="1">
    <location>
        <begin position="39"/>
        <end position="67"/>
    </location>
</feature>
<sequence>MNFGDFGQGLGIGKEQNMFAWDKYIQRINSVQTDYKTTAGPASSMSNNQEQNELSTISNRSNSFFKSDTNNMQRLQNDQISQGMLDVNNFEGSRLSKKQESSQRNFDDDEDIFKSIKSDIYQNQCKVLPINKLMNLNPEDHTSTQTSNK</sequence>
<keyword evidence="3" id="KW-1185">Reference proteome</keyword>